<gene>
    <name evidence="1" type="ORF">TRAPUB_8421</name>
</gene>
<dbReference type="AlphaFoldDB" id="A0A1M2W543"/>
<sequence>MKGSQGSADIGRPVIDRYPDSRIAVCRLPHDITYPESLPFSETDRWFESNRTPNSDNIELAALAKE</sequence>
<keyword evidence="2" id="KW-1185">Reference proteome</keyword>
<accession>A0A1M2W543</accession>
<dbReference type="Proteomes" id="UP000184267">
    <property type="component" value="Unassembled WGS sequence"/>
</dbReference>
<name>A0A1M2W543_TRAPU</name>
<evidence type="ECO:0000313" key="2">
    <source>
        <dbReference type="Proteomes" id="UP000184267"/>
    </source>
</evidence>
<reference evidence="1 2" key="1">
    <citation type="submission" date="2016-10" db="EMBL/GenBank/DDBJ databases">
        <title>Genome sequence of the basidiomycete white-rot fungus Trametes pubescens.</title>
        <authorList>
            <person name="Makela M.R."/>
            <person name="Granchi Z."/>
            <person name="Peng M."/>
            <person name="De Vries R.P."/>
            <person name="Grigoriev I."/>
            <person name="Riley R."/>
            <person name="Hilden K."/>
        </authorList>
    </citation>
    <scope>NUCLEOTIDE SEQUENCE [LARGE SCALE GENOMIC DNA]</scope>
    <source>
        <strain evidence="1 2">FBCC735</strain>
    </source>
</reference>
<protein>
    <submittedName>
        <fullName evidence="1">Uncharacterized protein</fullName>
    </submittedName>
</protein>
<proteinExistence type="predicted"/>
<dbReference type="EMBL" id="MNAD01000215">
    <property type="protein sequence ID" value="OJT14978.1"/>
    <property type="molecule type" value="Genomic_DNA"/>
</dbReference>
<evidence type="ECO:0000313" key="1">
    <source>
        <dbReference type="EMBL" id="OJT14978.1"/>
    </source>
</evidence>
<comment type="caution">
    <text evidence="1">The sequence shown here is derived from an EMBL/GenBank/DDBJ whole genome shotgun (WGS) entry which is preliminary data.</text>
</comment>
<organism evidence="1 2">
    <name type="scientific">Trametes pubescens</name>
    <name type="common">White-rot fungus</name>
    <dbReference type="NCBI Taxonomy" id="154538"/>
    <lineage>
        <taxon>Eukaryota</taxon>
        <taxon>Fungi</taxon>
        <taxon>Dikarya</taxon>
        <taxon>Basidiomycota</taxon>
        <taxon>Agaricomycotina</taxon>
        <taxon>Agaricomycetes</taxon>
        <taxon>Polyporales</taxon>
        <taxon>Polyporaceae</taxon>
        <taxon>Trametes</taxon>
    </lineage>
</organism>